<dbReference type="EMBL" id="JBDFQZ010000012">
    <property type="protein sequence ID" value="KAK9672034.1"/>
    <property type="molecule type" value="Genomic_DNA"/>
</dbReference>
<dbReference type="Gene3D" id="3.40.50.12670">
    <property type="match status" value="1"/>
</dbReference>
<accession>A0AAW1H7L0</accession>
<evidence type="ECO:0008006" key="5">
    <source>
        <dbReference type="Google" id="ProtNLM"/>
    </source>
</evidence>
<proteinExistence type="inferred from homology"/>
<name>A0AAW1H7L0_SAPOF</name>
<dbReference type="GO" id="GO:0006508">
    <property type="term" value="P:proteolysis"/>
    <property type="evidence" value="ECO:0007669"/>
    <property type="project" value="InterPro"/>
</dbReference>
<evidence type="ECO:0000256" key="1">
    <source>
        <dbReference type="ARBA" id="ARBA00009431"/>
    </source>
</evidence>
<keyword evidence="2" id="KW-0732">Signal</keyword>
<dbReference type="GO" id="GO:0016747">
    <property type="term" value="F:acyltransferase activity, transferring groups other than amino-acyl groups"/>
    <property type="evidence" value="ECO:0007669"/>
    <property type="project" value="TreeGrafter"/>
</dbReference>
<organism evidence="3 4">
    <name type="scientific">Saponaria officinalis</name>
    <name type="common">Common soapwort</name>
    <name type="synonym">Lychnis saponaria</name>
    <dbReference type="NCBI Taxonomy" id="3572"/>
    <lineage>
        <taxon>Eukaryota</taxon>
        <taxon>Viridiplantae</taxon>
        <taxon>Streptophyta</taxon>
        <taxon>Embryophyta</taxon>
        <taxon>Tracheophyta</taxon>
        <taxon>Spermatophyta</taxon>
        <taxon>Magnoliopsida</taxon>
        <taxon>eudicotyledons</taxon>
        <taxon>Gunneridae</taxon>
        <taxon>Pentapetalae</taxon>
        <taxon>Caryophyllales</taxon>
        <taxon>Caryophyllaceae</taxon>
        <taxon>Caryophylleae</taxon>
        <taxon>Saponaria</taxon>
    </lineage>
</organism>
<dbReference type="GO" id="GO:0019748">
    <property type="term" value="P:secondary metabolic process"/>
    <property type="evidence" value="ECO:0007669"/>
    <property type="project" value="TreeGrafter"/>
</dbReference>
<protein>
    <recommendedName>
        <fullName evidence="5">Serine carboxypeptidase-like 18</fullName>
    </recommendedName>
</protein>
<dbReference type="FunFam" id="3.40.50.12670:FF:000002">
    <property type="entry name" value="Carboxypeptidase"/>
    <property type="match status" value="1"/>
</dbReference>
<dbReference type="GO" id="GO:0004185">
    <property type="term" value="F:serine-type carboxypeptidase activity"/>
    <property type="evidence" value="ECO:0007669"/>
    <property type="project" value="InterPro"/>
</dbReference>
<dbReference type="PANTHER" id="PTHR11802">
    <property type="entry name" value="SERINE PROTEASE FAMILY S10 SERINE CARBOXYPEPTIDASE"/>
    <property type="match status" value="1"/>
</dbReference>
<dbReference type="Gene3D" id="3.40.50.1820">
    <property type="entry name" value="alpha/beta hydrolase"/>
    <property type="match status" value="1"/>
</dbReference>
<feature type="signal peptide" evidence="2">
    <location>
        <begin position="1"/>
        <end position="27"/>
    </location>
</feature>
<comment type="caution">
    <text evidence="3">The sequence shown here is derived from an EMBL/GenBank/DDBJ whole genome shotgun (WGS) entry which is preliminary data.</text>
</comment>
<dbReference type="FunFam" id="3.40.50.1820:FF:000072">
    <property type="entry name" value="Serine carboxypeptidase-like 19"/>
    <property type="match status" value="1"/>
</dbReference>
<dbReference type="InterPro" id="IPR029058">
    <property type="entry name" value="AB_hydrolase_fold"/>
</dbReference>
<dbReference type="SUPFAM" id="SSF53474">
    <property type="entry name" value="alpha/beta-Hydrolases"/>
    <property type="match status" value="1"/>
</dbReference>
<reference evidence="3" key="1">
    <citation type="submission" date="2024-03" db="EMBL/GenBank/DDBJ databases">
        <title>WGS assembly of Saponaria officinalis var. Norfolk2.</title>
        <authorList>
            <person name="Jenkins J."/>
            <person name="Shu S."/>
            <person name="Grimwood J."/>
            <person name="Barry K."/>
            <person name="Goodstein D."/>
            <person name="Schmutz J."/>
            <person name="Leebens-Mack J."/>
            <person name="Osbourn A."/>
        </authorList>
    </citation>
    <scope>NUCLEOTIDE SEQUENCE [LARGE SCALE GENOMIC DNA]</scope>
    <source>
        <strain evidence="3">JIC</strain>
    </source>
</reference>
<dbReference type="Proteomes" id="UP001443914">
    <property type="component" value="Unassembled WGS sequence"/>
</dbReference>
<dbReference type="PRINTS" id="PR00724">
    <property type="entry name" value="CRBOXYPTASEC"/>
</dbReference>
<gene>
    <name evidence="3" type="ORF">RND81_12G071500</name>
</gene>
<dbReference type="InterPro" id="IPR001563">
    <property type="entry name" value="Peptidase_S10"/>
</dbReference>
<feature type="chain" id="PRO_5043587155" description="Serine carboxypeptidase-like 18" evidence="2">
    <location>
        <begin position="28"/>
        <end position="444"/>
    </location>
</feature>
<dbReference type="AlphaFoldDB" id="A0AAW1H7L0"/>
<evidence type="ECO:0000256" key="2">
    <source>
        <dbReference type="SAM" id="SignalP"/>
    </source>
</evidence>
<dbReference type="PANTHER" id="PTHR11802:SF224">
    <property type="entry name" value="SERINE CARBOXYPEPTIDASE-LIKE 7 ISOFORM X1"/>
    <property type="match status" value="1"/>
</dbReference>
<sequence>MIMCINVLRYFIQLFTFLLILWPISHASKHNTIKSLPGFPGNLPFTLQTGYVGVGDKEEVQLFYYFVESERNPKNDPLLLWLTGGPGCSAFSGLVIEIGPLNLNDSASSWESEIPSFKLNPFSWTKVASVVFLDAPVGTGFSYSTTHGGYYSNDILQSSHIHEFLRKWLLDHMDFKDNPLYISGDSYCGKIVPIVIQNILIGNKANMAPKMNLKGYILGNPLTRFKEEVVSSIEYAERVSLLSTELYESTEKSCSGSYDDVDAECTRLLQVVSDNLDPLFDAHVLKPKCLTPQTQCQETNYQLLFKWANNADVRAALQIRQGTKSQWTRCNETLAYEDNVESVLGYHKNFTKELLHALIYSGDQDMKVSYVGTLEWIKNLRIKILDDWRPWFVKSQVAGYTTKFSNGQYDLTFATVKGAGHTAPEYKRQECLTMIKKWLAKDPL</sequence>
<evidence type="ECO:0000313" key="4">
    <source>
        <dbReference type="Proteomes" id="UP001443914"/>
    </source>
</evidence>
<keyword evidence="4" id="KW-1185">Reference proteome</keyword>
<evidence type="ECO:0000313" key="3">
    <source>
        <dbReference type="EMBL" id="KAK9672034.1"/>
    </source>
</evidence>
<comment type="similarity">
    <text evidence="1">Belongs to the peptidase S10 family.</text>
</comment>
<dbReference type="Pfam" id="PF00450">
    <property type="entry name" value="Peptidase_S10"/>
    <property type="match status" value="1"/>
</dbReference>